<feature type="compositionally biased region" description="Polar residues" evidence="10">
    <location>
        <begin position="22"/>
        <end position="40"/>
    </location>
</feature>
<dbReference type="InterPro" id="IPR005807">
    <property type="entry name" value="SecE_bac"/>
</dbReference>
<dbReference type="KEGG" id="dmm:dnm_013640"/>
<dbReference type="PANTHER" id="PTHR33910">
    <property type="entry name" value="PROTEIN TRANSLOCASE SUBUNIT SECE"/>
    <property type="match status" value="1"/>
</dbReference>
<dbReference type="RefSeq" id="WP_207681446.1">
    <property type="nucleotide sequence ID" value="NZ_CP061800.1"/>
</dbReference>
<dbReference type="GO" id="GO:0006605">
    <property type="term" value="P:protein targeting"/>
    <property type="evidence" value="ECO:0007669"/>
    <property type="project" value="UniProtKB-UniRule"/>
</dbReference>
<evidence type="ECO:0000256" key="1">
    <source>
        <dbReference type="ARBA" id="ARBA00004370"/>
    </source>
</evidence>
<dbReference type="GO" id="GO:0065002">
    <property type="term" value="P:intracellular protein transmembrane transport"/>
    <property type="evidence" value="ECO:0007669"/>
    <property type="project" value="UniProtKB-UniRule"/>
</dbReference>
<keyword evidence="4 9" id="KW-0812">Transmembrane</keyword>
<evidence type="ECO:0000313" key="12">
    <source>
        <dbReference type="Proteomes" id="UP000663722"/>
    </source>
</evidence>
<evidence type="ECO:0000256" key="7">
    <source>
        <dbReference type="ARBA" id="ARBA00023010"/>
    </source>
</evidence>
<dbReference type="InterPro" id="IPR038379">
    <property type="entry name" value="SecE_sf"/>
</dbReference>
<keyword evidence="6 9" id="KW-1133">Transmembrane helix</keyword>
<name>A0A975BH93_9BACT</name>
<evidence type="ECO:0000256" key="3">
    <source>
        <dbReference type="ARBA" id="ARBA00022475"/>
    </source>
</evidence>
<feature type="region of interest" description="Disordered" evidence="10">
    <location>
        <begin position="1"/>
        <end position="72"/>
    </location>
</feature>
<proteinExistence type="inferred from homology"/>
<evidence type="ECO:0000256" key="2">
    <source>
        <dbReference type="ARBA" id="ARBA00022448"/>
    </source>
</evidence>
<evidence type="ECO:0000256" key="6">
    <source>
        <dbReference type="ARBA" id="ARBA00022989"/>
    </source>
</evidence>
<keyword evidence="2 9" id="KW-0813">Transport</keyword>
<comment type="similarity">
    <text evidence="9">Belongs to the SecE/SEC61-gamma family.</text>
</comment>
<evidence type="ECO:0000313" key="11">
    <source>
        <dbReference type="EMBL" id="QTA85356.1"/>
    </source>
</evidence>
<gene>
    <name evidence="9" type="primary">secE</name>
    <name evidence="11" type="ORF">dnm_013640</name>
</gene>
<feature type="transmembrane region" description="Helical" evidence="9">
    <location>
        <begin position="100"/>
        <end position="121"/>
    </location>
</feature>
<keyword evidence="7 9" id="KW-0811">Translocation</keyword>
<dbReference type="PANTHER" id="PTHR33910:SF1">
    <property type="entry name" value="PROTEIN TRANSLOCASE SUBUNIT SECE"/>
    <property type="match status" value="1"/>
</dbReference>
<evidence type="ECO:0000256" key="4">
    <source>
        <dbReference type="ARBA" id="ARBA00022692"/>
    </source>
</evidence>
<dbReference type="InterPro" id="IPR001901">
    <property type="entry name" value="Translocase_SecE/Sec61-g"/>
</dbReference>
<accession>A0A975BH93</accession>
<organism evidence="11 12">
    <name type="scientific">Desulfonema magnum</name>
    <dbReference type="NCBI Taxonomy" id="45655"/>
    <lineage>
        <taxon>Bacteria</taxon>
        <taxon>Pseudomonadati</taxon>
        <taxon>Thermodesulfobacteriota</taxon>
        <taxon>Desulfobacteria</taxon>
        <taxon>Desulfobacterales</taxon>
        <taxon>Desulfococcaceae</taxon>
        <taxon>Desulfonema</taxon>
    </lineage>
</organism>
<dbReference type="GO" id="GO:0008320">
    <property type="term" value="F:protein transmembrane transporter activity"/>
    <property type="evidence" value="ECO:0007669"/>
    <property type="project" value="UniProtKB-UniRule"/>
</dbReference>
<comment type="subcellular location">
    <subcellularLocation>
        <location evidence="9">Cell membrane</location>
        <topology evidence="9">Single-pass membrane protein</topology>
    </subcellularLocation>
    <subcellularLocation>
        <location evidence="1">Membrane</location>
    </subcellularLocation>
</comment>
<dbReference type="Pfam" id="PF00584">
    <property type="entry name" value="SecE"/>
    <property type="match status" value="1"/>
</dbReference>
<dbReference type="NCBIfam" id="TIGR00964">
    <property type="entry name" value="secE_bact"/>
    <property type="match status" value="1"/>
</dbReference>
<dbReference type="Gene3D" id="1.20.5.1030">
    <property type="entry name" value="Preprotein translocase secy subunit"/>
    <property type="match status" value="1"/>
</dbReference>
<keyword evidence="5 9" id="KW-0653">Protein transport</keyword>
<protein>
    <recommendedName>
        <fullName evidence="9">Protein translocase subunit SecE</fullName>
    </recommendedName>
</protein>
<dbReference type="GO" id="GO:0005886">
    <property type="term" value="C:plasma membrane"/>
    <property type="evidence" value="ECO:0007669"/>
    <property type="project" value="UniProtKB-SubCell"/>
</dbReference>
<evidence type="ECO:0000256" key="8">
    <source>
        <dbReference type="ARBA" id="ARBA00023136"/>
    </source>
</evidence>
<dbReference type="AlphaFoldDB" id="A0A975BH93"/>
<sequence>MGRLLRKKTSAKKKKRQDDGNLLSSETNNGETSVKTTAFANSPGRGNESLSRTAGRSTSGTHKKNLPPAGIRKYLGKGTRFLREVRAELKKVTWPSRKQTTASTIVVIVLVMIISLFLWVADMGLSSLVRTVLR</sequence>
<reference evidence="11" key="1">
    <citation type="journal article" date="2021" name="Microb. Physiol.">
        <title>Proteogenomic Insights into the Physiology of Marine, Sulfate-Reducing, Filamentous Desulfonema limicola and Desulfonema magnum.</title>
        <authorList>
            <person name="Schnaars V."/>
            <person name="Wohlbrand L."/>
            <person name="Scheve S."/>
            <person name="Hinrichs C."/>
            <person name="Reinhardt R."/>
            <person name="Rabus R."/>
        </authorList>
    </citation>
    <scope>NUCLEOTIDE SEQUENCE</scope>
    <source>
        <strain evidence="11">4be13</strain>
    </source>
</reference>
<keyword evidence="3 9" id="KW-1003">Cell membrane</keyword>
<evidence type="ECO:0000256" key="5">
    <source>
        <dbReference type="ARBA" id="ARBA00022927"/>
    </source>
</evidence>
<dbReference type="GO" id="GO:0043952">
    <property type="term" value="P:protein transport by the Sec complex"/>
    <property type="evidence" value="ECO:0007669"/>
    <property type="project" value="UniProtKB-UniRule"/>
</dbReference>
<comment type="function">
    <text evidence="9">Essential subunit of the Sec protein translocation channel SecYEG. Clamps together the 2 halves of SecY. May contact the channel plug during translocation.</text>
</comment>
<dbReference type="GO" id="GO:0009306">
    <property type="term" value="P:protein secretion"/>
    <property type="evidence" value="ECO:0007669"/>
    <property type="project" value="UniProtKB-UniRule"/>
</dbReference>
<feature type="compositionally biased region" description="Basic residues" evidence="10">
    <location>
        <begin position="1"/>
        <end position="15"/>
    </location>
</feature>
<dbReference type="EMBL" id="CP061800">
    <property type="protein sequence ID" value="QTA85356.1"/>
    <property type="molecule type" value="Genomic_DNA"/>
</dbReference>
<keyword evidence="12" id="KW-1185">Reference proteome</keyword>
<feature type="compositionally biased region" description="Polar residues" evidence="10">
    <location>
        <begin position="48"/>
        <end position="60"/>
    </location>
</feature>
<dbReference type="HAMAP" id="MF_00422">
    <property type="entry name" value="SecE"/>
    <property type="match status" value="1"/>
</dbReference>
<evidence type="ECO:0000256" key="10">
    <source>
        <dbReference type="SAM" id="MobiDB-lite"/>
    </source>
</evidence>
<keyword evidence="8 9" id="KW-0472">Membrane</keyword>
<dbReference type="PROSITE" id="PS01067">
    <property type="entry name" value="SECE_SEC61G"/>
    <property type="match status" value="1"/>
</dbReference>
<comment type="subunit">
    <text evidence="9">Component of the Sec protein translocase complex. Heterotrimer consisting of SecY, SecE and SecG subunits. The heterotrimers can form oligomers, although 1 heterotrimer is thought to be able to translocate proteins. Interacts with the ribosome. Interacts with SecDF, and other proteins may be involved. Interacts with SecA.</text>
</comment>
<dbReference type="Proteomes" id="UP000663722">
    <property type="component" value="Chromosome"/>
</dbReference>
<evidence type="ECO:0000256" key="9">
    <source>
        <dbReference type="HAMAP-Rule" id="MF_00422"/>
    </source>
</evidence>